<sequence length="240" mass="27870">MENQGLMQQDNLNLVLCELKKKELFSLFEEARVLSILEKSVVLRYKRGERLIFDSNGKQRFFFLTQGIVNINVYSCNGEAEGSFFLGKNEFLPFSMILKSTLKNFNLVACTDITIVAITKNDFEEMVHNDIAIENFLDDKKSNIIADFLKCNMINSYVQPQMRVILMLQHMSEKFGMVNESFENVIPKWLTQAKLAKLAGTTRETVGKTYRMLRNENLLVGTTGKERLTYTFFRKYKDYL</sequence>
<protein>
    <submittedName>
        <fullName evidence="2">Crp Fnr family transcriptional regulator</fullName>
    </submittedName>
</protein>
<organism evidence="2 3">
    <name type="scientific">Liquorilactobacillus mali</name>
    <dbReference type="NCBI Taxonomy" id="1618"/>
    <lineage>
        <taxon>Bacteria</taxon>
        <taxon>Bacillati</taxon>
        <taxon>Bacillota</taxon>
        <taxon>Bacilli</taxon>
        <taxon>Lactobacillales</taxon>
        <taxon>Lactobacillaceae</taxon>
        <taxon>Liquorilactobacillus</taxon>
    </lineage>
</organism>
<dbReference type="EMBL" id="JQAR01000004">
    <property type="protein sequence ID" value="KRN31531.1"/>
    <property type="molecule type" value="Genomic_DNA"/>
</dbReference>
<reference evidence="2 3" key="1">
    <citation type="journal article" date="2015" name="Genome Announc.">
        <title>Expanding the biotechnology potential of lactobacilli through comparative genomics of 213 strains and associated genera.</title>
        <authorList>
            <person name="Sun Z."/>
            <person name="Harris H.M."/>
            <person name="McCann A."/>
            <person name="Guo C."/>
            <person name="Argimon S."/>
            <person name="Zhang W."/>
            <person name="Yang X."/>
            <person name="Jeffery I.B."/>
            <person name="Cooney J.C."/>
            <person name="Kagawa T.F."/>
            <person name="Liu W."/>
            <person name="Song Y."/>
            <person name="Salvetti E."/>
            <person name="Wrobel A."/>
            <person name="Rasinkangas P."/>
            <person name="Parkhill J."/>
            <person name="Rea M.C."/>
            <person name="O'Sullivan O."/>
            <person name="Ritari J."/>
            <person name="Douillard F.P."/>
            <person name="Paul Ross R."/>
            <person name="Yang R."/>
            <person name="Briner A.E."/>
            <person name="Felis G.E."/>
            <person name="de Vos W.M."/>
            <person name="Barrangou R."/>
            <person name="Klaenhammer T.R."/>
            <person name="Caufield P.W."/>
            <person name="Cui Y."/>
            <person name="Zhang H."/>
            <person name="O'Toole P.W."/>
        </authorList>
    </citation>
    <scope>NUCLEOTIDE SEQUENCE [LARGE SCALE GENOMIC DNA]</scope>
    <source>
        <strain evidence="2 3">ATCC 27304</strain>
    </source>
</reference>
<dbReference type="SUPFAM" id="SSF46785">
    <property type="entry name" value="Winged helix' DNA-binding domain"/>
    <property type="match status" value="1"/>
</dbReference>
<dbReference type="AlphaFoldDB" id="A0A0R2FV75"/>
<dbReference type="InterPro" id="IPR014710">
    <property type="entry name" value="RmlC-like_jellyroll"/>
</dbReference>
<dbReference type="PROSITE" id="PS50042">
    <property type="entry name" value="CNMP_BINDING_3"/>
    <property type="match status" value="1"/>
</dbReference>
<dbReference type="PATRIC" id="fig|1618.3.peg.1679"/>
<dbReference type="InterPro" id="IPR000595">
    <property type="entry name" value="cNMP-bd_dom"/>
</dbReference>
<name>A0A0R2FV75_9LACO</name>
<dbReference type="InterPro" id="IPR018490">
    <property type="entry name" value="cNMP-bd_dom_sf"/>
</dbReference>
<dbReference type="Gene3D" id="1.10.10.10">
    <property type="entry name" value="Winged helix-like DNA-binding domain superfamily/Winged helix DNA-binding domain"/>
    <property type="match status" value="1"/>
</dbReference>
<dbReference type="InterPro" id="IPR036388">
    <property type="entry name" value="WH-like_DNA-bd_sf"/>
</dbReference>
<dbReference type="Pfam" id="PF00027">
    <property type="entry name" value="cNMP_binding"/>
    <property type="match status" value="1"/>
</dbReference>
<dbReference type="SUPFAM" id="SSF51206">
    <property type="entry name" value="cAMP-binding domain-like"/>
    <property type="match status" value="1"/>
</dbReference>
<dbReference type="OrthoDB" id="9810708at2"/>
<gene>
    <name evidence="2" type="ORF">IV36_GL001653</name>
</gene>
<dbReference type="Gene3D" id="2.60.120.10">
    <property type="entry name" value="Jelly Rolls"/>
    <property type="match status" value="1"/>
</dbReference>
<evidence type="ECO:0000313" key="2">
    <source>
        <dbReference type="EMBL" id="KRN31531.1"/>
    </source>
</evidence>
<accession>A0A0R2FV75</accession>
<feature type="domain" description="Cyclic nucleotide-binding" evidence="1">
    <location>
        <begin position="24"/>
        <end position="127"/>
    </location>
</feature>
<proteinExistence type="predicted"/>
<evidence type="ECO:0000259" key="1">
    <source>
        <dbReference type="PROSITE" id="PS50042"/>
    </source>
</evidence>
<dbReference type="CDD" id="cd00038">
    <property type="entry name" value="CAP_ED"/>
    <property type="match status" value="1"/>
</dbReference>
<dbReference type="Proteomes" id="UP000051727">
    <property type="component" value="Unassembled WGS sequence"/>
</dbReference>
<dbReference type="InterPro" id="IPR036390">
    <property type="entry name" value="WH_DNA-bd_sf"/>
</dbReference>
<dbReference type="RefSeq" id="WP_056990683.1">
    <property type="nucleotide sequence ID" value="NZ_JATAAJ010000004.1"/>
</dbReference>
<dbReference type="STRING" id="1618.IV36_GL001653"/>
<evidence type="ECO:0000313" key="3">
    <source>
        <dbReference type="Proteomes" id="UP000051727"/>
    </source>
</evidence>
<comment type="caution">
    <text evidence="2">The sequence shown here is derived from an EMBL/GenBank/DDBJ whole genome shotgun (WGS) entry which is preliminary data.</text>
</comment>